<dbReference type="VEuPathDB" id="FungiDB:SDRG_14471"/>
<dbReference type="InterPro" id="IPR000010">
    <property type="entry name" value="Cystatin_dom"/>
</dbReference>
<feature type="transmembrane region" description="Helical" evidence="1">
    <location>
        <begin position="415"/>
        <end position="433"/>
    </location>
</feature>
<keyword evidence="1" id="KW-0812">Transmembrane</keyword>
<feature type="chain" id="PRO_5004570379" description="Cystatin domain-containing protein" evidence="2">
    <location>
        <begin position="19"/>
        <end position="451"/>
    </location>
</feature>
<keyword evidence="2" id="KW-0732">Signal</keyword>
<dbReference type="RefSeq" id="XP_008618823.1">
    <property type="nucleotide sequence ID" value="XM_008620601.1"/>
</dbReference>
<evidence type="ECO:0000256" key="1">
    <source>
        <dbReference type="SAM" id="Phobius"/>
    </source>
</evidence>
<gene>
    <name evidence="3" type="ORF">SDRG_14471</name>
</gene>
<accession>T0R6N4</accession>
<sequence>MVALRMLLSAMAVASAGAATHGLVGGWSQTSIEDAKPALYGAFQNASSAFVCVTGISSVQKQVVAGIKYKFHVVGCPVNNKAKTLESCPATFCPPTDKDQINYAIDVFAPLGSNAFELKAVAMEDAPPEVLVGGWKEGDIEDAADDLYNGLSQETSYKNSNTAHVCVTSIEHVHQQVVSGMNYRFDVLGCQVPNAVAATRGCSCASSMPFKIGLYAQSWTHTYEVLSVESAAPLAGSWKHAEMNSEAKDDFYNALTNDTSHAHVCVSSFLAVATQVVAGTTYRFNVEGCAVASALSTGPTCTCAPNALKTYLISIFVQPWTHTYEVIHVYEESQLLQLVTQWISANDRNQFGDAKDTSYLGGTPLMNELTGESMTLLEYVTQQHPDLPWLADKQVVSLRLNHNGVSSVDAAAKPLAVIGLIVSCVLVVSLVVLHKHSRQRTKTYEQLQTEH</sequence>
<dbReference type="EMBL" id="JH767203">
    <property type="protein sequence ID" value="EQC27718.1"/>
    <property type="molecule type" value="Genomic_DNA"/>
</dbReference>
<dbReference type="InParanoid" id="T0R6N4"/>
<evidence type="ECO:0008006" key="5">
    <source>
        <dbReference type="Google" id="ProtNLM"/>
    </source>
</evidence>
<dbReference type="Proteomes" id="UP000030762">
    <property type="component" value="Unassembled WGS sequence"/>
</dbReference>
<dbReference type="OrthoDB" id="2016588at2759"/>
<dbReference type="AlphaFoldDB" id="T0R6N4"/>
<dbReference type="GO" id="GO:0004869">
    <property type="term" value="F:cysteine-type endopeptidase inhibitor activity"/>
    <property type="evidence" value="ECO:0007669"/>
    <property type="project" value="InterPro"/>
</dbReference>
<evidence type="ECO:0000313" key="3">
    <source>
        <dbReference type="EMBL" id="EQC27718.1"/>
    </source>
</evidence>
<dbReference type="SUPFAM" id="SSF54403">
    <property type="entry name" value="Cystatin/monellin"/>
    <property type="match status" value="3"/>
</dbReference>
<proteinExistence type="predicted"/>
<dbReference type="OMA" id="WTHTYEV"/>
<keyword evidence="1" id="KW-1133">Transmembrane helix</keyword>
<keyword evidence="1" id="KW-0472">Membrane</keyword>
<reference evidence="3 4" key="1">
    <citation type="submission" date="2012-04" db="EMBL/GenBank/DDBJ databases">
        <title>The Genome Sequence of Saprolegnia declina VS20.</title>
        <authorList>
            <consortium name="The Broad Institute Genome Sequencing Platform"/>
            <person name="Russ C."/>
            <person name="Nusbaum C."/>
            <person name="Tyler B."/>
            <person name="van West P."/>
            <person name="Dieguez-Uribeondo J."/>
            <person name="de Bruijn I."/>
            <person name="Tripathy S."/>
            <person name="Jiang R."/>
            <person name="Young S.K."/>
            <person name="Zeng Q."/>
            <person name="Gargeya S."/>
            <person name="Fitzgerald M."/>
            <person name="Haas B."/>
            <person name="Abouelleil A."/>
            <person name="Alvarado L."/>
            <person name="Arachchi H.M."/>
            <person name="Berlin A."/>
            <person name="Chapman S.B."/>
            <person name="Goldberg J."/>
            <person name="Griggs A."/>
            <person name="Gujja S."/>
            <person name="Hansen M."/>
            <person name="Howarth C."/>
            <person name="Imamovic A."/>
            <person name="Larimer J."/>
            <person name="McCowen C."/>
            <person name="Montmayeur A."/>
            <person name="Murphy C."/>
            <person name="Neiman D."/>
            <person name="Pearson M."/>
            <person name="Priest M."/>
            <person name="Roberts A."/>
            <person name="Saif S."/>
            <person name="Shea T."/>
            <person name="Sisk P."/>
            <person name="Sykes S."/>
            <person name="Wortman J."/>
            <person name="Nusbaum C."/>
            <person name="Birren B."/>
        </authorList>
    </citation>
    <scope>NUCLEOTIDE SEQUENCE [LARGE SCALE GENOMIC DNA]</scope>
    <source>
        <strain evidence="3 4">VS20</strain>
    </source>
</reference>
<dbReference type="GeneID" id="19955198"/>
<dbReference type="Gene3D" id="3.10.450.10">
    <property type="match status" value="3"/>
</dbReference>
<organism evidence="3 4">
    <name type="scientific">Saprolegnia diclina (strain VS20)</name>
    <dbReference type="NCBI Taxonomy" id="1156394"/>
    <lineage>
        <taxon>Eukaryota</taxon>
        <taxon>Sar</taxon>
        <taxon>Stramenopiles</taxon>
        <taxon>Oomycota</taxon>
        <taxon>Saprolegniomycetes</taxon>
        <taxon>Saprolegniales</taxon>
        <taxon>Saprolegniaceae</taxon>
        <taxon>Saprolegnia</taxon>
    </lineage>
</organism>
<keyword evidence="4" id="KW-1185">Reference proteome</keyword>
<evidence type="ECO:0000313" key="4">
    <source>
        <dbReference type="Proteomes" id="UP000030762"/>
    </source>
</evidence>
<protein>
    <recommendedName>
        <fullName evidence="5">Cystatin domain-containing protein</fullName>
    </recommendedName>
</protein>
<evidence type="ECO:0000256" key="2">
    <source>
        <dbReference type="SAM" id="SignalP"/>
    </source>
</evidence>
<dbReference type="eggNOG" id="ENOG502S15D">
    <property type="taxonomic scope" value="Eukaryota"/>
</dbReference>
<dbReference type="CDD" id="cd00042">
    <property type="entry name" value="CY"/>
    <property type="match status" value="1"/>
</dbReference>
<name>T0R6N4_SAPDV</name>
<feature type="signal peptide" evidence="2">
    <location>
        <begin position="1"/>
        <end position="18"/>
    </location>
</feature>
<dbReference type="InterPro" id="IPR046350">
    <property type="entry name" value="Cystatin_sf"/>
</dbReference>
<dbReference type="STRING" id="1156394.T0R6N4"/>